<name>A0A2S0Q4U7_NODSP</name>
<protein>
    <submittedName>
        <fullName evidence="1">Uncharacterized protein</fullName>
    </submittedName>
</protein>
<sequence length="95" mass="10580">MQISDGQSPAFGDRVLPIANSTLSKLITELGSECQNVTALIYQLQLPYLSTRQQAEIFAELLTATIHLQVHCGDEFQDLIAKEMESLPDDDEQEN</sequence>
<dbReference type="GeneID" id="78015421"/>
<evidence type="ECO:0000313" key="1">
    <source>
        <dbReference type="EMBL" id="AVZ29427.1"/>
    </source>
</evidence>
<dbReference type="KEGG" id="nsp:BMF81_00010"/>
<dbReference type="EMBL" id="CP020114">
    <property type="protein sequence ID" value="AVZ29427.1"/>
    <property type="molecule type" value="Genomic_DNA"/>
</dbReference>
<reference evidence="1 2" key="1">
    <citation type="submission" date="2017-03" db="EMBL/GenBank/DDBJ databases">
        <title>Comparative genomics of the toxic Baltic Sea cyanobacteria Nodularia spumigena UHCC 0039 and its response on varying salinity.</title>
        <authorList>
            <person name="Teikari J.E."/>
        </authorList>
    </citation>
    <scope>NUCLEOTIDE SEQUENCE [LARGE SCALE GENOMIC DNA]</scope>
    <source>
        <strain evidence="1 2">UHCC 0039</strain>
    </source>
</reference>
<dbReference type="Proteomes" id="UP000244056">
    <property type="component" value="Chromosome"/>
</dbReference>
<gene>
    <name evidence="1" type="ORF">BMF81_00010</name>
</gene>
<accession>A0A2S0Q4U7</accession>
<proteinExistence type="predicted"/>
<organism evidence="1 2">
    <name type="scientific">Nodularia spumigena UHCC 0039</name>
    <dbReference type="NCBI Taxonomy" id="1914872"/>
    <lineage>
        <taxon>Bacteria</taxon>
        <taxon>Bacillati</taxon>
        <taxon>Cyanobacteriota</taxon>
        <taxon>Cyanophyceae</taxon>
        <taxon>Nostocales</taxon>
        <taxon>Nodulariaceae</taxon>
        <taxon>Nodularia</taxon>
    </lineage>
</organism>
<dbReference type="AlphaFoldDB" id="A0A2S0Q4U7"/>
<evidence type="ECO:0000313" key="2">
    <source>
        <dbReference type="Proteomes" id="UP000244056"/>
    </source>
</evidence>
<dbReference type="RefSeq" id="WP_006194435.1">
    <property type="nucleotide sequence ID" value="NZ_CAWNZE010000001.1"/>
</dbReference>